<dbReference type="Pfam" id="PF09366">
    <property type="entry name" value="DUF1997"/>
    <property type="match status" value="1"/>
</dbReference>
<dbReference type="PANTHER" id="PTHR34133">
    <property type="entry name" value="OS07G0633000 PROTEIN"/>
    <property type="match status" value="1"/>
</dbReference>
<keyword evidence="2" id="KW-1185">Reference proteome</keyword>
<evidence type="ECO:0000313" key="2">
    <source>
        <dbReference type="Proteomes" id="UP000326169"/>
    </source>
</evidence>
<proteinExistence type="predicted"/>
<dbReference type="GeneID" id="301682011"/>
<dbReference type="InterPro" id="IPR018971">
    <property type="entry name" value="DUF1997"/>
</dbReference>
<evidence type="ECO:0008006" key="3">
    <source>
        <dbReference type="Google" id="ProtNLM"/>
    </source>
</evidence>
<comment type="caution">
    <text evidence="1">The sequence shown here is derived from an EMBL/GenBank/DDBJ whole genome shotgun (WGS) entry which is preliminary data.</text>
</comment>
<protein>
    <recommendedName>
        <fullName evidence="3">DUF1997 domain-containing protein</fullName>
    </recommendedName>
</protein>
<name>A0A5M3T6E7_LIMPL</name>
<dbReference type="EMBL" id="BIMW01000060">
    <property type="protein sequence ID" value="GCE93059.1"/>
    <property type="molecule type" value="Genomic_DNA"/>
</dbReference>
<reference evidence="1 2" key="1">
    <citation type="journal article" date="2019" name="J Genomics">
        <title>The Draft Genome of a Hydrogen-producing Cyanobacterium, Arthrospira platensis NIES-46.</title>
        <authorList>
            <person name="Suzuki S."/>
            <person name="Yamaguchi H."/>
            <person name="Kawachi M."/>
        </authorList>
    </citation>
    <scope>NUCLEOTIDE SEQUENCE [LARGE SCALE GENOMIC DNA]</scope>
    <source>
        <strain evidence="1 2">NIES-46</strain>
    </source>
</reference>
<gene>
    <name evidence="1" type="ORF">NIES46_11080</name>
</gene>
<organism evidence="1 2">
    <name type="scientific">Limnospira platensis NIES-46</name>
    <dbReference type="NCBI Taxonomy" id="1236695"/>
    <lineage>
        <taxon>Bacteria</taxon>
        <taxon>Bacillati</taxon>
        <taxon>Cyanobacteriota</taxon>
        <taxon>Cyanophyceae</taxon>
        <taxon>Oscillatoriophycideae</taxon>
        <taxon>Oscillatoriales</taxon>
        <taxon>Sirenicapillariaceae</taxon>
        <taxon>Limnospira</taxon>
    </lineage>
</organism>
<sequence>MLNRFTASQSLEIAVGEQTIPIQHYLRQPRRLVNALVDPNRLERLEADCFRLKMRPLSFMTMTIQPTVDMKVSALANGTVRLRSQGCEIRGIEYINQRFSLNLYGRLAPYKINGITYLRGQADLEVQVEVPYPLSLTPQPIIEATGNGLLKSVLLTIKQRLMHNLLSDYQRWTCEVADQGMATQPNSQVIVGAGSAVSDDSQQPTY</sequence>
<dbReference type="PANTHER" id="PTHR34133:SF8">
    <property type="entry name" value="OS07G0633000 PROTEIN"/>
    <property type="match status" value="1"/>
</dbReference>
<evidence type="ECO:0000313" key="1">
    <source>
        <dbReference type="EMBL" id="GCE93059.1"/>
    </source>
</evidence>
<dbReference type="RefSeq" id="WP_014276029.1">
    <property type="nucleotide sequence ID" value="NZ_BIMW01000060.1"/>
</dbReference>
<accession>A0A5M3T6E7</accession>
<dbReference type="Proteomes" id="UP000326169">
    <property type="component" value="Unassembled WGS sequence"/>
</dbReference>